<dbReference type="AlphaFoldDB" id="A0A239LMX9"/>
<comment type="similarity">
    <text evidence="1">Belongs to the SMC family. SbcC subfamily.</text>
</comment>
<name>A0A239LMX9_9ACTN</name>
<dbReference type="InterPro" id="IPR027417">
    <property type="entry name" value="P-loop_NTPase"/>
</dbReference>
<dbReference type="Proteomes" id="UP000198362">
    <property type="component" value="Unassembled WGS sequence"/>
</dbReference>
<evidence type="ECO:0000256" key="2">
    <source>
        <dbReference type="ARBA" id="ARBA00011322"/>
    </source>
</evidence>
<dbReference type="Gene3D" id="3.40.50.300">
    <property type="entry name" value="P-loop containing nucleotide triphosphate hydrolases"/>
    <property type="match status" value="2"/>
</dbReference>
<keyword evidence="6" id="KW-0378">Hydrolase</keyword>
<dbReference type="PANTHER" id="PTHR32114:SF2">
    <property type="entry name" value="ABC TRANSPORTER ABCH.3"/>
    <property type="match status" value="1"/>
</dbReference>
<keyword evidence="7" id="KW-1185">Reference proteome</keyword>
<dbReference type="PANTHER" id="PTHR32114">
    <property type="entry name" value="ABC TRANSPORTER ABCH.3"/>
    <property type="match status" value="1"/>
</dbReference>
<comment type="subunit">
    <text evidence="2">Heterodimer of SbcC and SbcD.</text>
</comment>
<reference evidence="6 7" key="1">
    <citation type="submission" date="2017-06" db="EMBL/GenBank/DDBJ databases">
        <authorList>
            <person name="Kim H.J."/>
            <person name="Triplett B.A."/>
        </authorList>
    </citation>
    <scope>NUCLEOTIDE SEQUENCE [LARGE SCALE GENOMIC DNA]</scope>
    <source>
        <strain evidence="6 7">CGMCC 4.5593</strain>
    </source>
</reference>
<protein>
    <recommendedName>
        <fullName evidence="3">Nuclease SbcCD subunit C</fullName>
    </recommendedName>
</protein>
<evidence type="ECO:0000313" key="7">
    <source>
        <dbReference type="Proteomes" id="UP000198362"/>
    </source>
</evidence>
<keyword evidence="4" id="KW-0175">Coiled coil</keyword>
<evidence type="ECO:0000256" key="3">
    <source>
        <dbReference type="ARBA" id="ARBA00013368"/>
    </source>
</evidence>
<evidence type="ECO:0000313" key="6">
    <source>
        <dbReference type="EMBL" id="SNT31735.1"/>
    </source>
</evidence>
<dbReference type="SUPFAM" id="SSF52540">
    <property type="entry name" value="P-loop containing nucleoside triphosphate hydrolases"/>
    <property type="match status" value="1"/>
</dbReference>
<feature type="coiled-coil region" evidence="4">
    <location>
        <begin position="440"/>
        <end position="481"/>
    </location>
</feature>
<dbReference type="EMBL" id="FZPH01000004">
    <property type="protein sequence ID" value="SNT31735.1"/>
    <property type="molecule type" value="Genomic_DNA"/>
</dbReference>
<dbReference type="InterPro" id="IPR038729">
    <property type="entry name" value="Rad50/SbcC_AAA"/>
</dbReference>
<dbReference type="GO" id="GO:0006302">
    <property type="term" value="P:double-strand break repair"/>
    <property type="evidence" value="ECO:0007669"/>
    <property type="project" value="InterPro"/>
</dbReference>
<gene>
    <name evidence="6" type="ORF">SAMN05421812_104449</name>
</gene>
<dbReference type="Pfam" id="PF13476">
    <property type="entry name" value="AAA_23"/>
    <property type="match status" value="1"/>
</dbReference>
<evidence type="ECO:0000259" key="5">
    <source>
        <dbReference type="Pfam" id="PF13476"/>
    </source>
</evidence>
<keyword evidence="6" id="KW-0540">Nuclease</keyword>
<evidence type="ECO:0000256" key="1">
    <source>
        <dbReference type="ARBA" id="ARBA00006930"/>
    </source>
</evidence>
<accession>A0A239LMX9</accession>
<keyword evidence="6" id="KW-0269">Exonuclease</keyword>
<dbReference type="RefSeq" id="WP_089248340.1">
    <property type="nucleotide sequence ID" value="NZ_FZPH01000004.1"/>
</dbReference>
<dbReference type="GO" id="GO:0016887">
    <property type="term" value="F:ATP hydrolysis activity"/>
    <property type="evidence" value="ECO:0007669"/>
    <property type="project" value="InterPro"/>
</dbReference>
<dbReference type="GO" id="GO:0004527">
    <property type="term" value="F:exonuclease activity"/>
    <property type="evidence" value="ECO:0007669"/>
    <property type="project" value="UniProtKB-KW"/>
</dbReference>
<sequence>MRPLRLDMAGFTVFRDETTVDFMDADFFALVGPTGSGKSTVLDAICFALYGQVPRWGSSRGIANALSPSATEARVRLVFESGGARYVATRVVRRDSRGNVKTGGAGLQQMPDNFDVSKLDTGMTPEDLGDVLAGTPGEMDEAVLHAVGLPYEQFTSCVILPQGQFADFLHAKPATRQQILVNLLGLHVYEDVQKRATARAQQADADLRAVDQLLAGLDDTSDEALADAAERVEAMLALATRVTDDMPALDEARQTAVSAAAGLSAIDDEIALLDRVRAPRGVAALASAAADARETAAAATDAVTAAEEHEEKLRGELAAAGDASALRLLLRAHEERDAVAAESTSLQDGLTAATTEHRTAAAALETARAAALRTASELDAARRAYQDAQAADRAGALRVHLHAGAPCPVCEQPVTTVPAVPATSAVPAAEQAGHAAKAAHEQAEAQVAERERAARALERTLDRARAQHEQLASRLAALDAQLATSPGVTALRRELATLAGLQKSLDASVAALKSAREQARTAVTARAAAEQRLTHGWQEFDAARDAVARFAPPAAARDDLAESWSALAGWSVSEVETRRAARATLASRAAEADAAVEVVRARLDAAFVEAGLPAPDDHVRAATVAVERATAAHERVEERRAQVRGLLDKRVAHERDGQVAKALAGHLRANNFERWLLEEALDLLVEGASRILRELSAGQYDLVHEKGEFSVVDHHDAGLRRGVRTLSGGETFQASLALALALAEQLAGMSTSAASLESILLDEGFGTLDAATLDTVAATLEGLAARGDRMVGVVTHVPALAERVPVRFDVSKDARSVAHITRSGI</sequence>
<evidence type="ECO:0000256" key="4">
    <source>
        <dbReference type="SAM" id="Coils"/>
    </source>
</evidence>
<dbReference type="Pfam" id="PF13558">
    <property type="entry name" value="SbcC_Walker_B"/>
    <property type="match status" value="1"/>
</dbReference>
<feature type="domain" description="Rad50/SbcC-type AAA" evidence="5">
    <location>
        <begin position="5"/>
        <end position="214"/>
    </location>
</feature>
<organism evidence="6 7">
    <name type="scientific">Asanoa hainanensis</name>
    <dbReference type="NCBI Taxonomy" id="560556"/>
    <lineage>
        <taxon>Bacteria</taxon>
        <taxon>Bacillati</taxon>
        <taxon>Actinomycetota</taxon>
        <taxon>Actinomycetes</taxon>
        <taxon>Micromonosporales</taxon>
        <taxon>Micromonosporaceae</taxon>
        <taxon>Asanoa</taxon>
    </lineage>
</organism>
<proteinExistence type="inferred from homology"/>
<dbReference type="OrthoDB" id="9795626at2"/>